<reference evidence="3 4" key="1">
    <citation type="submission" date="2015-11" db="EMBL/GenBank/DDBJ databases">
        <title>Genomes and virulence difference between two physiological races of Phytophthora nicotianae.</title>
        <authorList>
            <person name="Liu H."/>
            <person name="Ma X."/>
            <person name="Yu H."/>
            <person name="Fang D."/>
            <person name="Li Y."/>
            <person name="Wang X."/>
            <person name="Wang W."/>
            <person name="Dong Y."/>
            <person name="Xiao B."/>
        </authorList>
    </citation>
    <scope>NUCLEOTIDE SEQUENCE [LARGE SCALE GENOMIC DNA]</scope>
    <source>
        <strain evidence="4">race 0</strain>
    </source>
</reference>
<dbReference type="STRING" id="4790.A0A0W8DZW5"/>
<feature type="compositionally biased region" description="Low complexity" evidence="2">
    <location>
        <begin position="1024"/>
        <end position="1039"/>
    </location>
</feature>
<evidence type="ECO:0000313" key="4">
    <source>
        <dbReference type="Proteomes" id="UP000052943"/>
    </source>
</evidence>
<feature type="compositionally biased region" description="Basic and acidic residues" evidence="2">
    <location>
        <begin position="481"/>
        <end position="495"/>
    </location>
</feature>
<feature type="region of interest" description="Disordered" evidence="2">
    <location>
        <begin position="474"/>
        <end position="495"/>
    </location>
</feature>
<feature type="region of interest" description="Disordered" evidence="2">
    <location>
        <begin position="912"/>
        <end position="969"/>
    </location>
</feature>
<feature type="compositionally biased region" description="Polar residues" evidence="2">
    <location>
        <begin position="265"/>
        <end position="277"/>
    </location>
</feature>
<dbReference type="AlphaFoldDB" id="A0A0W8DZW5"/>
<feature type="compositionally biased region" description="Low complexity" evidence="2">
    <location>
        <begin position="923"/>
        <end position="939"/>
    </location>
</feature>
<feature type="region of interest" description="Disordered" evidence="2">
    <location>
        <begin position="1007"/>
        <end position="1047"/>
    </location>
</feature>
<gene>
    <name evidence="3" type="ORF">AM587_10013101</name>
</gene>
<accession>A0A0W8DZW5</accession>
<evidence type="ECO:0000313" key="3">
    <source>
        <dbReference type="EMBL" id="KUG01922.1"/>
    </source>
</evidence>
<sequence>METWKAALSGAYALQDYAGMFVLSGNIGEACVRIAMQSKESSRASKLLHEAVENLDYALQIVEQCSLRDVLGGYRVLYQGVRRAEMLKVKAQKLINKLQVVEEEVEAKREVLPCTTCGGVGEEIVLDENDGCYYCKRCYDEYYAAKDDVSAPVDLAIGKEKKVDTCGLDVDDRATDTQWAAQLDYQDSGNDAMPTDEQVEAIEVAPIRKDKQIDEVAKETSEEITQRVIEGNNAEKLTQDRVRYERVELGSLADFLAGKLHLENEPQQLETQRNSGSKDAGVFSTKATDGCGQEEVSEEPVANTKDQSDGTANPAELDEDGACVEEALALSETEDTAENIPDKLEYSIAQLLEIRKISPSDCPETLLVSPVRDDGTASTPARNKPNNSRKKSNAKKTSRSVTSHRESNADPSHFSQAATSEKSIISPLPTLELCAAMRKGLQEHQERQADSGAICDNSMAPGSTEVLMTAAALLNGPDNGNEARTDNRQDSKARREPVIFRPGTQNQLTAMGDQEAKSAELTRSFLSFRMLKEVLQSTNIKDDEEAVMVTRMCVDPRHVEEFERLLRMILKTTHTVGHVSTCVVKYSGLQAMRQIYPSTVESGVDFYKLLAARDSLLLEPPTYQIEAGFGTWIESDGNTKPMRGDDPEEDDNLVYQSVPGPCCNDSCENPHGLNVRASFVAPTKDFQLFRPRYQRNNKKGGQKNLRCFPCCRNGRHVSSGFCGDSIRVHVAVSRVTESGGVKICPIQTTRPAVLAFARFVNLEGTFDHTVSGPEVFPGQTIEKTDVLAWVRDKQHPMNPLFPGILRGAAMETSSQSAIFEFNAECKAWHYGWTAPRGQGLSGSDAQHVLEVLFMKPMGSYMYCLERLRSDGFSIYSSRRASHAAIKPETEAFENQETADDRNLKRKRVVRTEAASPSAHAVMSQPPASPASTVVSSCSTDSPIFSPSKEDMTNGRVSSGMRMTAPPTSTGFVDITSSMTDVPPFKMENIFGSVSSPMAVCPPVSSVLVDSASTDDDPDHDEESLPSPGSSPGPSVASSGMTSPSVALTQQTVLNYL</sequence>
<comment type="caution">
    <text evidence="3">The sequence shown here is derived from an EMBL/GenBank/DDBJ whole genome shotgun (WGS) entry which is preliminary data.</text>
</comment>
<feature type="compositionally biased region" description="Basic residues" evidence="2">
    <location>
        <begin position="387"/>
        <end position="398"/>
    </location>
</feature>
<keyword evidence="1" id="KW-0175">Coiled coil</keyword>
<evidence type="ECO:0000256" key="1">
    <source>
        <dbReference type="SAM" id="Coils"/>
    </source>
</evidence>
<proteinExistence type="predicted"/>
<feature type="compositionally biased region" description="Polar residues" evidence="2">
    <location>
        <begin position="409"/>
        <end position="421"/>
    </location>
</feature>
<feature type="compositionally biased region" description="Acidic residues" evidence="2">
    <location>
        <begin position="1012"/>
        <end position="1023"/>
    </location>
</feature>
<protein>
    <submittedName>
        <fullName evidence="3">Uncharacterized protein</fullName>
    </submittedName>
</protein>
<dbReference type="Proteomes" id="UP000052943">
    <property type="component" value="Unassembled WGS sequence"/>
</dbReference>
<evidence type="ECO:0000256" key="2">
    <source>
        <dbReference type="SAM" id="MobiDB-lite"/>
    </source>
</evidence>
<name>A0A0W8DZW5_PHYNI</name>
<feature type="region of interest" description="Disordered" evidence="2">
    <location>
        <begin position="264"/>
        <end position="318"/>
    </location>
</feature>
<dbReference type="EMBL" id="LNFO01000160">
    <property type="protein sequence ID" value="KUG01922.1"/>
    <property type="molecule type" value="Genomic_DNA"/>
</dbReference>
<feature type="coiled-coil region" evidence="1">
    <location>
        <begin position="84"/>
        <end position="111"/>
    </location>
</feature>
<feature type="region of interest" description="Disordered" evidence="2">
    <location>
        <begin position="362"/>
        <end position="421"/>
    </location>
</feature>
<dbReference type="OrthoDB" id="78995at2759"/>
<organism evidence="3 4">
    <name type="scientific">Phytophthora nicotianae</name>
    <name type="common">Potato buckeye rot agent</name>
    <name type="synonym">Phytophthora parasitica</name>
    <dbReference type="NCBI Taxonomy" id="4792"/>
    <lineage>
        <taxon>Eukaryota</taxon>
        <taxon>Sar</taxon>
        <taxon>Stramenopiles</taxon>
        <taxon>Oomycota</taxon>
        <taxon>Peronosporomycetes</taxon>
        <taxon>Peronosporales</taxon>
        <taxon>Peronosporaceae</taxon>
        <taxon>Phytophthora</taxon>
    </lineage>
</organism>